<sequence>MRRGNMPLYPQRVSRGTTAGLGQRCPARTFRGQRRSAALERKRILVLQGRRTRQERLARHILDALDPSPRAMYSAFAVDRVVHTIDSVGLLLQLLKRRTSSRTSQARLRAYCRGRCGDVVSFPQMQRGGHSAVVKANPRSTSFTAALDEAGTVAILPGWLVVGTAVSPRCCCTR</sequence>
<name>A0A8H6T3N4_9AGAR</name>
<protein>
    <submittedName>
        <fullName evidence="2">Uncharacterized protein</fullName>
    </submittedName>
</protein>
<comment type="caution">
    <text evidence="2">The sequence shown here is derived from an EMBL/GenBank/DDBJ whole genome shotgun (WGS) entry which is preliminary data.</text>
</comment>
<evidence type="ECO:0000313" key="3">
    <source>
        <dbReference type="Proteomes" id="UP000636479"/>
    </source>
</evidence>
<accession>A0A8H6T3N4</accession>
<dbReference type="RefSeq" id="XP_037222747.1">
    <property type="nucleotide sequence ID" value="XM_037359862.1"/>
</dbReference>
<keyword evidence="3" id="KW-1185">Reference proteome</keyword>
<dbReference type="EMBL" id="JACAZF010000003">
    <property type="protein sequence ID" value="KAF7309297.1"/>
    <property type="molecule type" value="Genomic_DNA"/>
</dbReference>
<dbReference type="GeneID" id="59342378"/>
<organism evidence="2 3">
    <name type="scientific">Mycena indigotica</name>
    <dbReference type="NCBI Taxonomy" id="2126181"/>
    <lineage>
        <taxon>Eukaryota</taxon>
        <taxon>Fungi</taxon>
        <taxon>Dikarya</taxon>
        <taxon>Basidiomycota</taxon>
        <taxon>Agaricomycotina</taxon>
        <taxon>Agaricomycetes</taxon>
        <taxon>Agaricomycetidae</taxon>
        <taxon>Agaricales</taxon>
        <taxon>Marasmiineae</taxon>
        <taxon>Mycenaceae</taxon>
        <taxon>Mycena</taxon>
    </lineage>
</organism>
<feature type="region of interest" description="Disordered" evidence="1">
    <location>
        <begin position="1"/>
        <end position="21"/>
    </location>
</feature>
<dbReference type="Proteomes" id="UP000636479">
    <property type="component" value="Unassembled WGS sequence"/>
</dbReference>
<proteinExistence type="predicted"/>
<gene>
    <name evidence="2" type="ORF">MIND_00300000</name>
</gene>
<evidence type="ECO:0000256" key="1">
    <source>
        <dbReference type="SAM" id="MobiDB-lite"/>
    </source>
</evidence>
<evidence type="ECO:0000313" key="2">
    <source>
        <dbReference type="EMBL" id="KAF7309297.1"/>
    </source>
</evidence>
<dbReference type="AlphaFoldDB" id="A0A8H6T3N4"/>
<reference evidence="2" key="1">
    <citation type="submission" date="2020-05" db="EMBL/GenBank/DDBJ databases">
        <title>Mycena genomes resolve the evolution of fungal bioluminescence.</title>
        <authorList>
            <person name="Tsai I.J."/>
        </authorList>
    </citation>
    <scope>NUCLEOTIDE SEQUENCE</scope>
    <source>
        <strain evidence="2">171206Taipei</strain>
    </source>
</reference>